<evidence type="ECO:0000313" key="3">
    <source>
        <dbReference type="Proteomes" id="UP001597058"/>
    </source>
</evidence>
<dbReference type="Proteomes" id="UP001597058">
    <property type="component" value="Unassembled WGS sequence"/>
</dbReference>
<dbReference type="EMBL" id="JBHTMM010000011">
    <property type="protein sequence ID" value="MFD1306514.1"/>
    <property type="molecule type" value="Genomic_DNA"/>
</dbReference>
<name>A0ABW3XD92_9ACTN</name>
<accession>A0ABW3XD92</accession>
<feature type="chain" id="PRO_5045418864" evidence="1">
    <location>
        <begin position="26"/>
        <end position="47"/>
    </location>
</feature>
<keyword evidence="3" id="KW-1185">Reference proteome</keyword>
<keyword evidence="1" id="KW-0732">Signal</keyword>
<gene>
    <name evidence="2" type="ORF">ACFQ5X_11760</name>
</gene>
<organism evidence="2 3">
    <name type="scientific">Streptomyces kaempferi</name>
    <dbReference type="NCBI Taxonomy" id="333725"/>
    <lineage>
        <taxon>Bacteria</taxon>
        <taxon>Bacillati</taxon>
        <taxon>Actinomycetota</taxon>
        <taxon>Actinomycetes</taxon>
        <taxon>Kitasatosporales</taxon>
        <taxon>Streptomycetaceae</taxon>
        <taxon>Streptomyces</taxon>
    </lineage>
</organism>
<evidence type="ECO:0000256" key="1">
    <source>
        <dbReference type="SAM" id="SignalP"/>
    </source>
</evidence>
<comment type="caution">
    <text evidence="2">The sequence shown here is derived from an EMBL/GenBank/DDBJ whole genome shotgun (WGS) entry which is preliminary data.</text>
</comment>
<evidence type="ECO:0000313" key="2">
    <source>
        <dbReference type="EMBL" id="MFD1306514.1"/>
    </source>
</evidence>
<proteinExistence type="predicted"/>
<sequence>MLRFHPARWAAILLTAFALLTPAFEVSGDTTDSVVAGAPAPDDMIWG</sequence>
<feature type="signal peptide" evidence="1">
    <location>
        <begin position="1"/>
        <end position="25"/>
    </location>
</feature>
<dbReference type="RefSeq" id="WP_329526889.1">
    <property type="nucleotide sequence ID" value="NZ_JBHSKH010000023.1"/>
</dbReference>
<protein>
    <submittedName>
        <fullName evidence="2">Uncharacterized protein</fullName>
    </submittedName>
</protein>
<reference evidence="3" key="1">
    <citation type="journal article" date="2019" name="Int. J. Syst. Evol. Microbiol.">
        <title>The Global Catalogue of Microorganisms (GCM) 10K type strain sequencing project: providing services to taxonomists for standard genome sequencing and annotation.</title>
        <authorList>
            <consortium name="The Broad Institute Genomics Platform"/>
            <consortium name="The Broad Institute Genome Sequencing Center for Infectious Disease"/>
            <person name="Wu L."/>
            <person name="Ma J."/>
        </authorList>
    </citation>
    <scope>NUCLEOTIDE SEQUENCE [LARGE SCALE GENOMIC DNA]</scope>
    <source>
        <strain evidence="3">CGMCC 4.7020</strain>
    </source>
</reference>